<gene>
    <name evidence="2" type="ORF">PVK06_019948</name>
</gene>
<reference evidence="2 3" key="1">
    <citation type="submission" date="2023-03" db="EMBL/GenBank/DDBJ databases">
        <title>WGS of Gossypium arboreum.</title>
        <authorList>
            <person name="Yu D."/>
        </authorList>
    </citation>
    <scope>NUCLEOTIDE SEQUENCE [LARGE SCALE GENOMIC DNA]</scope>
    <source>
        <tissue evidence="2">Leaf</tissue>
    </source>
</reference>
<evidence type="ECO:0000313" key="2">
    <source>
        <dbReference type="EMBL" id="KAK5825144.1"/>
    </source>
</evidence>
<evidence type="ECO:0000313" key="3">
    <source>
        <dbReference type="Proteomes" id="UP001358586"/>
    </source>
</evidence>
<accession>A0ABR0PLJ8</accession>
<proteinExistence type="predicted"/>
<feature type="region of interest" description="Disordered" evidence="1">
    <location>
        <begin position="55"/>
        <end position="108"/>
    </location>
</feature>
<organism evidence="2 3">
    <name type="scientific">Gossypium arboreum</name>
    <name type="common">Tree cotton</name>
    <name type="synonym">Gossypium nanking</name>
    <dbReference type="NCBI Taxonomy" id="29729"/>
    <lineage>
        <taxon>Eukaryota</taxon>
        <taxon>Viridiplantae</taxon>
        <taxon>Streptophyta</taxon>
        <taxon>Embryophyta</taxon>
        <taxon>Tracheophyta</taxon>
        <taxon>Spermatophyta</taxon>
        <taxon>Magnoliopsida</taxon>
        <taxon>eudicotyledons</taxon>
        <taxon>Gunneridae</taxon>
        <taxon>Pentapetalae</taxon>
        <taxon>rosids</taxon>
        <taxon>malvids</taxon>
        <taxon>Malvales</taxon>
        <taxon>Malvaceae</taxon>
        <taxon>Malvoideae</taxon>
        <taxon>Gossypium</taxon>
    </lineage>
</organism>
<sequence length="120" mass="13251">MQAEYLDYVRSRDLALRKSLYKNFTKPRPEFPLFPATLLPFIGAAKEPTQAIVEAPTQPAVVAPTQTTTEETEKAVFVNSRKEEEGEKDDTATIATTKGKDPVSPSPPSSYLYMTATLIV</sequence>
<evidence type="ECO:0000256" key="1">
    <source>
        <dbReference type="SAM" id="MobiDB-lite"/>
    </source>
</evidence>
<keyword evidence="3" id="KW-1185">Reference proteome</keyword>
<protein>
    <submittedName>
        <fullName evidence="2">Uncharacterized protein</fullName>
    </submittedName>
</protein>
<dbReference type="EMBL" id="JARKNE010000006">
    <property type="protein sequence ID" value="KAK5825144.1"/>
    <property type="molecule type" value="Genomic_DNA"/>
</dbReference>
<feature type="compositionally biased region" description="Basic and acidic residues" evidence="1">
    <location>
        <begin position="80"/>
        <end position="91"/>
    </location>
</feature>
<name>A0ABR0PLJ8_GOSAR</name>
<comment type="caution">
    <text evidence="2">The sequence shown here is derived from an EMBL/GenBank/DDBJ whole genome shotgun (WGS) entry which is preliminary data.</text>
</comment>
<dbReference type="Proteomes" id="UP001358586">
    <property type="component" value="Chromosome 6"/>
</dbReference>